<dbReference type="PANTHER" id="PTHR48085">
    <property type="entry name" value="CADMIUM/ZINC-TRANSPORTING ATPASE HMA2-RELATED"/>
    <property type="match status" value="1"/>
</dbReference>
<feature type="transmembrane region" description="Helical" evidence="16">
    <location>
        <begin position="12"/>
        <end position="32"/>
    </location>
</feature>
<feature type="transmembrane region" description="Helical" evidence="16">
    <location>
        <begin position="64"/>
        <end position="81"/>
    </location>
</feature>
<dbReference type="PRINTS" id="PR00120">
    <property type="entry name" value="HATPASE"/>
</dbReference>
<feature type="transmembrane region" description="Helical" evidence="16">
    <location>
        <begin position="38"/>
        <end position="57"/>
    </location>
</feature>
<evidence type="ECO:0000313" key="20">
    <source>
        <dbReference type="Proteomes" id="UP000051645"/>
    </source>
</evidence>
<evidence type="ECO:0000256" key="2">
    <source>
        <dbReference type="ARBA" id="ARBA00006024"/>
    </source>
</evidence>
<dbReference type="CDD" id="cd02079">
    <property type="entry name" value="P-type_ATPase_HM"/>
    <property type="match status" value="1"/>
</dbReference>
<dbReference type="EMBL" id="JQAT01000002">
    <property type="protein sequence ID" value="KRN28872.1"/>
    <property type="molecule type" value="Genomic_DNA"/>
</dbReference>
<evidence type="ECO:0000256" key="7">
    <source>
        <dbReference type="ARBA" id="ARBA00022723"/>
    </source>
</evidence>
<dbReference type="InterPro" id="IPR059000">
    <property type="entry name" value="ATPase_P-type_domA"/>
</dbReference>
<dbReference type="SFLD" id="SFLDF00027">
    <property type="entry name" value="p-type_atpase"/>
    <property type="match status" value="1"/>
</dbReference>
<evidence type="ECO:0000256" key="14">
    <source>
        <dbReference type="ARBA" id="ARBA00039103"/>
    </source>
</evidence>
<evidence type="ECO:0000256" key="16">
    <source>
        <dbReference type="RuleBase" id="RU362081"/>
    </source>
</evidence>
<evidence type="ECO:0000256" key="4">
    <source>
        <dbReference type="ARBA" id="ARBA00022475"/>
    </source>
</evidence>
<comment type="catalytic activity">
    <reaction evidence="15">
        <text>Cd(2+)(in) + ATP + H2O = Cd(2+)(out) + ADP + phosphate + H(+)</text>
        <dbReference type="Rhea" id="RHEA:12132"/>
        <dbReference type="ChEBI" id="CHEBI:15377"/>
        <dbReference type="ChEBI" id="CHEBI:15378"/>
        <dbReference type="ChEBI" id="CHEBI:30616"/>
        <dbReference type="ChEBI" id="CHEBI:43474"/>
        <dbReference type="ChEBI" id="CHEBI:48775"/>
        <dbReference type="ChEBI" id="CHEBI:456216"/>
        <dbReference type="EC" id="7.2.2.21"/>
    </reaction>
</comment>
<dbReference type="SUPFAM" id="SSF56784">
    <property type="entry name" value="HAD-like"/>
    <property type="match status" value="1"/>
</dbReference>
<keyword evidence="7 16" id="KW-0479">Metal-binding</keyword>
<dbReference type="FunFam" id="3.40.50.1000:FF:000020">
    <property type="entry name" value="Probable cation-transporting P-type ATPase"/>
    <property type="match status" value="1"/>
</dbReference>
<comment type="caution">
    <text evidence="18">The sequence shown here is derived from an EMBL/GenBank/DDBJ whole genome shotgun (WGS) entry which is preliminary data.</text>
</comment>
<keyword evidence="11 16" id="KW-1133">Transmembrane helix</keyword>
<dbReference type="PATRIC" id="fig|81857.3.peg.1086"/>
<keyword evidence="8 16" id="KW-0547">Nucleotide-binding</keyword>
<reference evidence="20 21" key="1">
    <citation type="journal article" date="2015" name="Genome Announc.">
        <title>Expanding the biotechnology potential of lactobacilli through comparative genomics of 213 strains and associated genera.</title>
        <authorList>
            <person name="Sun Z."/>
            <person name="Harris H.M."/>
            <person name="McCann A."/>
            <person name="Guo C."/>
            <person name="Argimon S."/>
            <person name="Zhang W."/>
            <person name="Yang X."/>
            <person name="Jeffery I.B."/>
            <person name="Cooney J.C."/>
            <person name="Kagawa T.F."/>
            <person name="Liu W."/>
            <person name="Song Y."/>
            <person name="Salvetti E."/>
            <person name="Wrobel A."/>
            <person name="Rasinkangas P."/>
            <person name="Parkhill J."/>
            <person name="Rea M.C."/>
            <person name="O'Sullivan O."/>
            <person name="Ritari J."/>
            <person name="Douillard F.P."/>
            <person name="Paul Ross R."/>
            <person name="Yang R."/>
            <person name="Briner A.E."/>
            <person name="Felis G.E."/>
            <person name="de Vos W.M."/>
            <person name="Barrangou R."/>
            <person name="Klaenhammer T.R."/>
            <person name="Caufield P.W."/>
            <person name="Cui Y."/>
            <person name="Zhang H."/>
            <person name="O'Toole P.W."/>
        </authorList>
    </citation>
    <scope>NUCLEOTIDE SEQUENCE [LARGE SCALE GENOMIC DNA]</scope>
    <source>
        <strain evidence="18 21">ATCC BAA-66</strain>
        <strain evidence="19 20">DSM 13344</strain>
    </source>
</reference>
<dbReference type="EC" id="7.2.2.21" evidence="14"/>
<evidence type="ECO:0000313" key="21">
    <source>
        <dbReference type="Proteomes" id="UP000051751"/>
    </source>
</evidence>
<dbReference type="InterPro" id="IPR018303">
    <property type="entry name" value="ATPase_P-typ_P_site"/>
</dbReference>
<feature type="transmembrane region" description="Helical" evidence="16">
    <location>
        <begin position="87"/>
        <end position="106"/>
    </location>
</feature>
<feature type="transmembrane region" description="Helical" evidence="16">
    <location>
        <begin position="235"/>
        <end position="253"/>
    </location>
</feature>
<dbReference type="Gene3D" id="2.70.150.10">
    <property type="entry name" value="Calcium-transporting ATPase, cytoplasmic transduction domain A"/>
    <property type="match status" value="1"/>
</dbReference>
<feature type="domain" description="P-type ATPase A" evidence="17">
    <location>
        <begin position="118"/>
        <end position="219"/>
    </location>
</feature>
<keyword evidence="20" id="KW-1185">Reference proteome</keyword>
<gene>
    <name evidence="18" type="ORF">IV38_GL001080</name>
    <name evidence="19" type="ORF">IV40_GL000773</name>
</gene>
<evidence type="ECO:0000256" key="12">
    <source>
        <dbReference type="ARBA" id="ARBA00023065"/>
    </source>
</evidence>
<dbReference type="PROSITE" id="PS00154">
    <property type="entry name" value="ATPASE_E1_E2"/>
    <property type="match status" value="1"/>
</dbReference>
<dbReference type="GO" id="GO:0005886">
    <property type="term" value="C:plasma membrane"/>
    <property type="evidence" value="ECO:0007669"/>
    <property type="project" value="UniProtKB-SubCell"/>
</dbReference>
<dbReference type="GO" id="GO:0008551">
    <property type="term" value="F:P-type cadmium transporter activity"/>
    <property type="evidence" value="ECO:0007669"/>
    <property type="project" value="UniProtKB-EC"/>
</dbReference>
<dbReference type="PROSITE" id="PS01229">
    <property type="entry name" value="COF_2"/>
    <property type="match status" value="1"/>
</dbReference>
<name>A0A0R2FJU8_9LACO</name>
<feature type="transmembrane region" description="Helical" evidence="16">
    <location>
        <begin position="569"/>
        <end position="588"/>
    </location>
</feature>
<dbReference type="InterPro" id="IPR008250">
    <property type="entry name" value="ATPase_P-typ_transduc_dom_A_sf"/>
</dbReference>
<dbReference type="PANTHER" id="PTHR48085:SF5">
    <property type="entry name" value="CADMIUM_ZINC-TRANSPORTING ATPASE HMA4-RELATED"/>
    <property type="match status" value="1"/>
</dbReference>
<dbReference type="FunFam" id="2.70.150.10:FF:000002">
    <property type="entry name" value="Copper-transporting ATPase 1, putative"/>
    <property type="match status" value="1"/>
</dbReference>
<dbReference type="Gene3D" id="3.40.1110.10">
    <property type="entry name" value="Calcium-transporting ATPase, cytoplasmic domain N"/>
    <property type="match status" value="1"/>
</dbReference>
<comment type="similarity">
    <text evidence="2 16">Belongs to the cation transport ATPase (P-type) (TC 3.A.3) family. Type IB subfamily.</text>
</comment>
<dbReference type="InterPro" id="IPR044492">
    <property type="entry name" value="P_typ_ATPase_HD_dom"/>
</dbReference>
<evidence type="ECO:0000256" key="11">
    <source>
        <dbReference type="ARBA" id="ARBA00022989"/>
    </source>
</evidence>
<dbReference type="GO" id="GO:0005524">
    <property type="term" value="F:ATP binding"/>
    <property type="evidence" value="ECO:0007669"/>
    <property type="project" value="UniProtKB-UniRule"/>
</dbReference>
<dbReference type="GO" id="GO:0046872">
    <property type="term" value="F:metal ion binding"/>
    <property type="evidence" value="ECO:0007669"/>
    <property type="project" value="UniProtKB-KW"/>
</dbReference>
<keyword evidence="13 16" id="KW-0472">Membrane</keyword>
<dbReference type="InterPro" id="IPR036412">
    <property type="entry name" value="HAD-like_sf"/>
</dbReference>
<sequence length="631" mass="67295">MAFEQWIQQKIKPITAIAAALVALGLASHWLGQTFLQQGFYIIAAIIAGVPILLRAWSALRMKIISIELLVSVAVIGAFIIGEYDEAAFVTFLFLFGDFLEQKTLAKTRQSIQTLADMAPTTALVVQPDGQTAEIDVDDVVPNQELLVKTGAQIPVDGEILTGRGDLNEASITGESRLVAKENGADVYAGTILENGTLHIKATKVGDDTTFAKIVELVEDAQDTKSHAEKLIDKFAQYYTPAVLVIALLVGLVTQNLRLAITVLVLGCPGALVIGAPVSNVAGIGNGAKHGVLVKGGAVMTTLRNVDTFVFDKTGTLTQGKTTVTTIHQDDPTGLQYAARLENDSDHPLGRAIVAYAADHQLLNPGLKVTATQTYQGLGIAAQVDGQQVLVGNQALLKQYQVTMTPQQTATMQTMQTQGESLVLVAVNGQLTTLLGISDQIRPAVAERLQELKQLGAKQLVMLTGDNERTAQAVAAQIGIDQVHAELLPADKVKFVKQLQSEGRTVAFVGDGINDSPSLAQADIGIAMGSGTDVALETSDVVLMQSDFTELVHAYGLARKTVGNMRENIVIALATVAFLFLGLIVGVVDMASGMLVHEGSILVVILNAMRLIGYQRPVKKIKENWQIAKEN</sequence>
<proteinExistence type="inferred from homology"/>
<dbReference type="Pfam" id="PF00702">
    <property type="entry name" value="Hydrolase"/>
    <property type="match status" value="1"/>
</dbReference>
<dbReference type="Gene3D" id="3.40.50.1000">
    <property type="entry name" value="HAD superfamily/HAD-like"/>
    <property type="match status" value="1"/>
</dbReference>
<dbReference type="InterPro" id="IPR023214">
    <property type="entry name" value="HAD_sf"/>
</dbReference>
<dbReference type="InterPro" id="IPR023299">
    <property type="entry name" value="ATPase_P-typ_cyto_dom_N"/>
</dbReference>
<dbReference type="InterPro" id="IPR023298">
    <property type="entry name" value="ATPase_P-typ_TM_dom_sf"/>
</dbReference>
<evidence type="ECO:0000256" key="6">
    <source>
        <dbReference type="ARBA" id="ARBA00022692"/>
    </source>
</evidence>
<comment type="subcellular location">
    <subcellularLocation>
        <location evidence="1">Cell membrane</location>
        <topology evidence="1">Multi-pass membrane protein</topology>
    </subcellularLocation>
</comment>
<keyword evidence="6 16" id="KW-0812">Transmembrane</keyword>
<dbReference type="SUPFAM" id="SSF81653">
    <property type="entry name" value="Calcium ATPase, transduction domain A"/>
    <property type="match status" value="1"/>
</dbReference>
<dbReference type="GO" id="GO:0016887">
    <property type="term" value="F:ATP hydrolysis activity"/>
    <property type="evidence" value="ECO:0007669"/>
    <property type="project" value="InterPro"/>
</dbReference>
<keyword evidence="3" id="KW-0813">Transport</keyword>
<dbReference type="SUPFAM" id="SSF81665">
    <property type="entry name" value="Calcium ATPase, transmembrane domain M"/>
    <property type="match status" value="1"/>
</dbReference>
<evidence type="ECO:0000259" key="17">
    <source>
        <dbReference type="Pfam" id="PF00122"/>
    </source>
</evidence>
<evidence type="ECO:0000256" key="5">
    <source>
        <dbReference type="ARBA" id="ARBA00022539"/>
    </source>
</evidence>
<dbReference type="RefSeq" id="WP_057768971.1">
    <property type="nucleotide sequence ID" value="NZ_JQAT01000002.1"/>
</dbReference>
<evidence type="ECO:0000256" key="1">
    <source>
        <dbReference type="ARBA" id="ARBA00004651"/>
    </source>
</evidence>
<dbReference type="Proteomes" id="UP000051751">
    <property type="component" value="Unassembled WGS sequence"/>
</dbReference>
<feature type="transmembrane region" description="Helical" evidence="16">
    <location>
        <begin position="259"/>
        <end position="279"/>
    </location>
</feature>
<evidence type="ECO:0000256" key="8">
    <source>
        <dbReference type="ARBA" id="ARBA00022741"/>
    </source>
</evidence>
<feature type="transmembrane region" description="Helical" evidence="16">
    <location>
        <begin position="594"/>
        <end position="612"/>
    </location>
</feature>
<dbReference type="AlphaFoldDB" id="A0A0R2FJU8"/>
<accession>A0A0R2FJU8</accession>
<evidence type="ECO:0000313" key="19">
    <source>
        <dbReference type="EMBL" id="KRN32718.1"/>
    </source>
</evidence>
<dbReference type="OrthoDB" id="9813266at2"/>
<organism evidence="18 21">
    <name type="scientific">Lactobacillus selangorensis</name>
    <dbReference type="NCBI Taxonomy" id="81857"/>
    <lineage>
        <taxon>Bacteria</taxon>
        <taxon>Bacillati</taxon>
        <taxon>Bacillota</taxon>
        <taxon>Bacilli</taxon>
        <taxon>Lactobacillales</taxon>
        <taxon>Lactobacillaceae</taxon>
        <taxon>Lactobacillus</taxon>
    </lineage>
</organism>
<dbReference type="Proteomes" id="UP000051645">
    <property type="component" value="Unassembled WGS sequence"/>
</dbReference>
<dbReference type="STRING" id="81857.IV38_GL001080"/>
<evidence type="ECO:0000256" key="10">
    <source>
        <dbReference type="ARBA" id="ARBA00022967"/>
    </source>
</evidence>
<keyword evidence="9 16" id="KW-0067">ATP-binding</keyword>
<dbReference type="NCBIfam" id="TIGR01525">
    <property type="entry name" value="ATPase-IB_hvy"/>
    <property type="match status" value="1"/>
</dbReference>
<keyword evidence="5" id="KW-0104">Cadmium</keyword>
<dbReference type="InterPro" id="IPR051014">
    <property type="entry name" value="Cation_Transport_ATPase_IB"/>
</dbReference>
<dbReference type="Pfam" id="PF00122">
    <property type="entry name" value="E1-E2_ATPase"/>
    <property type="match status" value="1"/>
</dbReference>
<dbReference type="EMBL" id="JQAZ01000002">
    <property type="protein sequence ID" value="KRN32718.1"/>
    <property type="molecule type" value="Genomic_DNA"/>
</dbReference>
<evidence type="ECO:0000313" key="18">
    <source>
        <dbReference type="EMBL" id="KRN28872.1"/>
    </source>
</evidence>
<keyword evidence="10" id="KW-1278">Translocase</keyword>
<dbReference type="InterPro" id="IPR001757">
    <property type="entry name" value="P_typ_ATPase"/>
</dbReference>
<protein>
    <recommendedName>
        <fullName evidence="14">Cd(2+)-exporting ATPase</fullName>
        <ecNumber evidence="14">7.2.2.21</ecNumber>
    </recommendedName>
</protein>
<keyword evidence="12" id="KW-0406">Ion transport</keyword>
<evidence type="ECO:0000256" key="13">
    <source>
        <dbReference type="ARBA" id="ARBA00023136"/>
    </source>
</evidence>
<keyword evidence="4 16" id="KW-1003">Cell membrane</keyword>
<dbReference type="NCBIfam" id="TIGR01511">
    <property type="entry name" value="ATPase-IB1_Cu"/>
    <property type="match status" value="1"/>
</dbReference>
<dbReference type="SFLD" id="SFLDS00003">
    <property type="entry name" value="Haloacid_Dehalogenase"/>
    <property type="match status" value="1"/>
</dbReference>
<dbReference type="InterPro" id="IPR027256">
    <property type="entry name" value="P-typ_ATPase_IB"/>
</dbReference>
<dbReference type="SFLD" id="SFLDG00002">
    <property type="entry name" value="C1.7:_P-type_atpase_like"/>
    <property type="match status" value="1"/>
</dbReference>
<evidence type="ECO:0000256" key="3">
    <source>
        <dbReference type="ARBA" id="ARBA00022448"/>
    </source>
</evidence>
<evidence type="ECO:0000256" key="9">
    <source>
        <dbReference type="ARBA" id="ARBA00022840"/>
    </source>
</evidence>
<dbReference type="PRINTS" id="PR00119">
    <property type="entry name" value="CATATPASE"/>
</dbReference>
<evidence type="ECO:0000256" key="15">
    <source>
        <dbReference type="ARBA" id="ARBA00049338"/>
    </source>
</evidence>
<dbReference type="NCBIfam" id="TIGR01494">
    <property type="entry name" value="ATPase_P-type"/>
    <property type="match status" value="1"/>
</dbReference>